<proteinExistence type="predicted"/>
<evidence type="ECO:0000313" key="3">
    <source>
        <dbReference type="Proteomes" id="UP000305398"/>
    </source>
</evidence>
<organism evidence="2 3">
    <name type="scientific">Hymenobacter jejuensis</name>
    <dbReference type="NCBI Taxonomy" id="2502781"/>
    <lineage>
        <taxon>Bacteria</taxon>
        <taxon>Pseudomonadati</taxon>
        <taxon>Bacteroidota</taxon>
        <taxon>Cytophagia</taxon>
        <taxon>Cytophagales</taxon>
        <taxon>Hymenobacteraceae</taxon>
        <taxon>Hymenobacter</taxon>
    </lineage>
</organism>
<evidence type="ECO:0000313" key="2">
    <source>
        <dbReference type="EMBL" id="QDA61748.1"/>
    </source>
</evidence>
<dbReference type="RefSeq" id="WP_139516922.1">
    <property type="nucleotide sequence ID" value="NZ_CP040896.1"/>
</dbReference>
<dbReference type="InterPro" id="IPR029068">
    <property type="entry name" value="Glyas_Bleomycin-R_OHBP_Dase"/>
</dbReference>
<dbReference type="AlphaFoldDB" id="A0A5B8A351"/>
<evidence type="ECO:0000259" key="1">
    <source>
        <dbReference type="PROSITE" id="PS51819"/>
    </source>
</evidence>
<sequence length="222" mass="24606">MPTAMILKEVHLQTADLAATTAFYAELLELPIQAQTETSVAFRVGFSLLSFRLSNAAQRPFYHFAFTIPSNQVAEAHAWISARTTILPAPEGGTILDFPNWNAKAFYFHDPNGNILECIARFDLPNAVANGFSSACFLGLNEIGLPTPNAPQSAEAIHRQYDVPYFVRGPRLPEFVVMGDDTGLFIMPTIGRGWLPTGRPAERFGIRVVFEEKGKTRVIDYQ</sequence>
<dbReference type="Gene3D" id="3.10.180.10">
    <property type="entry name" value="2,3-Dihydroxybiphenyl 1,2-Dioxygenase, domain 1"/>
    <property type="match status" value="1"/>
</dbReference>
<accession>A0A5B8A351</accession>
<gene>
    <name evidence="2" type="ORF">FHG12_17330</name>
</gene>
<dbReference type="EMBL" id="CP040896">
    <property type="protein sequence ID" value="QDA61748.1"/>
    <property type="molecule type" value="Genomic_DNA"/>
</dbReference>
<dbReference type="Proteomes" id="UP000305398">
    <property type="component" value="Chromosome"/>
</dbReference>
<name>A0A5B8A351_9BACT</name>
<keyword evidence="3" id="KW-1185">Reference proteome</keyword>
<dbReference type="OrthoDB" id="192739at2"/>
<dbReference type="PROSITE" id="PS51819">
    <property type="entry name" value="VOC"/>
    <property type="match status" value="1"/>
</dbReference>
<dbReference type="KEGG" id="hyj:FHG12_17330"/>
<reference evidence="2 3" key="1">
    <citation type="submission" date="2019-06" db="EMBL/GenBank/DDBJ databases">
        <authorList>
            <person name="Srinivasan S."/>
        </authorList>
    </citation>
    <scope>NUCLEOTIDE SEQUENCE [LARGE SCALE GENOMIC DNA]</scope>
    <source>
        <strain evidence="2 3">17J68-5</strain>
    </source>
</reference>
<protein>
    <submittedName>
        <fullName evidence="2">VOC family protein</fullName>
    </submittedName>
</protein>
<dbReference type="InterPro" id="IPR037523">
    <property type="entry name" value="VOC_core"/>
</dbReference>
<dbReference type="SUPFAM" id="SSF54593">
    <property type="entry name" value="Glyoxalase/Bleomycin resistance protein/Dihydroxybiphenyl dioxygenase"/>
    <property type="match status" value="1"/>
</dbReference>
<feature type="domain" description="VOC" evidence="1">
    <location>
        <begin position="6"/>
        <end position="121"/>
    </location>
</feature>